<keyword evidence="7" id="KW-1185">Reference proteome</keyword>
<evidence type="ECO:0000313" key="6">
    <source>
        <dbReference type="EMBL" id="AUB82667.1"/>
    </source>
</evidence>
<comment type="cofactor">
    <cofactor evidence="1">
        <name>Fe cation</name>
        <dbReference type="ChEBI" id="CHEBI:24875"/>
    </cofactor>
</comment>
<accession>A0A2K8UAV3</accession>
<evidence type="ECO:0000256" key="1">
    <source>
        <dbReference type="ARBA" id="ARBA00001962"/>
    </source>
</evidence>
<dbReference type="FunFam" id="3.40.50.1970:FF:000003">
    <property type="entry name" value="Alcohol dehydrogenase, iron-containing"/>
    <property type="match status" value="1"/>
</dbReference>
<dbReference type="Pfam" id="PF00465">
    <property type="entry name" value="Fe-ADH"/>
    <property type="match status" value="1"/>
</dbReference>
<evidence type="ECO:0000256" key="2">
    <source>
        <dbReference type="ARBA" id="ARBA00007358"/>
    </source>
</evidence>
<dbReference type="SUPFAM" id="SSF56796">
    <property type="entry name" value="Dehydroquinate synthase-like"/>
    <property type="match status" value="1"/>
</dbReference>
<evidence type="ECO:0000256" key="3">
    <source>
        <dbReference type="ARBA" id="ARBA00023002"/>
    </source>
</evidence>
<dbReference type="Gene3D" id="3.40.50.1970">
    <property type="match status" value="1"/>
</dbReference>
<dbReference type="InterPro" id="IPR001670">
    <property type="entry name" value="ADH_Fe/GldA"/>
</dbReference>
<dbReference type="PANTHER" id="PTHR11496">
    <property type="entry name" value="ALCOHOL DEHYDROGENASE"/>
    <property type="match status" value="1"/>
</dbReference>
<keyword evidence="3" id="KW-0560">Oxidoreductase</keyword>
<dbReference type="OrthoDB" id="9815791at2"/>
<dbReference type="Pfam" id="PF25137">
    <property type="entry name" value="ADH_Fe_C"/>
    <property type="match status" value="1"/>
</dbReference>
<feature type="domain" description="Fe-containing alcohol dehydrogenase-like C-terminal" evidence="5">
    <location>
        <begin position="203"/>
        <end position="396"/>
    </location>
</feature>
<name>A0A2K8UAV3_9GAMM</name>
<dbReference type="EMBL" id="CP020370">
    <property type="protein sequence ID" value="AUB82667.1"/>
    <property type="molecule type" value="Genomic_DNA"/>
</dbReference>
<reference evidence="6 7" key="1">
    <citation type="submission" date="2017-03" db="EMBL/GenBank/DDBJ databases">
        <title>Complete genome sequence of Candidatus 'Thiodictyon syntrophicum' sp. nov. strain Cad16T, a photolithoautotroph purple sulfur bacterium isolated from an alpine meromictic lake.</title>
        <authorList>
            <person name="Luedin S.M."/>
            <person name="Pothier J.F."/>
            <person name="Danza F."/>
            <person name="Storelli N."/>
            <person name="Wittwer M."/>
            <person name="Tonolla M."/>
        </authorList>
    </citation>
    <scope>NUCLEOTIDE SEQUENCE [LARGE SCALE GENOMIC DNA]</scope>
    <source>
        <strain evidence="6 7">Cad16T</strain>
    </source>
</reference>
<dbReference type="RefSeq" id="WP_100920385.1">
    <property type="nucleotide sequence ID" value="NZ_CP020370.1"/>
</dbReference>
<sequence>MSHLFARLRIRALGVAARLAPAPTPFMLTGPGSSIELARLIADRGARSVLVVTDQVLVELKVVAPVLNALKAAGLAVTVFSEVEPDPTIAIVMAGIEQLRASGATAVLAVGGGSPIDAAKAMIACHASGRRPQDLDGYFKVRAPVVPFFAIPTTAGSGSEVTVVSVVSDPGAGRKFAIVDNKLVPAAIALDPNLMVGLPPQVTAATGMDALTHAIESYLSTLATPKTRALSVAATRAIFRDLPRACEDGRDIAARQSLAVASCLAGLAFTKASVGYVHAIAHQLGPLYHLPHGYLNAILLPYVLDFYVDGAASRMSEFARACGLGRDGEDPRSLATSLIAAIRRLNASIGIPTAIEQIADADVPAIVQRALAEAHGTYPVPIYLSAADCATIVRRAAGRVMVAATEHRSRAIGASPEKKEI</sequence>
<evidence type="ECO:0000259" key="4">
    <source>
        <dbReference type="Pfam" id="PF00465"/>
    </source>
</evidence>
<dbReference type="InterPro" id="IPR056798">
    <property type="entry name" value="ADH_Fe_C"/>
</dbReference>
<feature type="domain" description="Alcohol dehydrogenase iron-type/glycerol dehydrogenase GldA" evidence="4">
    <location>
        <begin position="27"/>
        <end position="192"/>
    </location>
</feature>
<dbReference type="GO" id="GO:0046872">
    <property type="term" value="F:metal ion binding"/>
    <property type="evidence" value="ECO:0007669"/>
    <property type="project" value="InterPro"/>
</dbReference>
<evidence type="ECO:0000313" key="7">
    <source>
        <dbReference type="Proteomes" id="UP000232638"/>
    </source>
</evidence>
<dbReference type="GO" id="GO:0004022">
    <property type="term" value="F:alcohol dehydrogenase (NAD+) activity"/>
    <property type="evidence" value="ECO:0007669"/>
    <property type="project" value="TreeGrafter"/>
</dbReference>
<protein>
    <submittedName>
        <fullName evidence="6">Uncharacterized protein</fullName>
    </submittedName>
</protein>
<dbReference type="Gene3D" id="1.20.1090.10">
    <property type="entry name" value="Dehydroquinate synthase-like - alpha domain"/>
    <property type="match status" value="1"/>
</dbReference>
<dbReference type="InterPro" id="IPR039697">
    <property type="entry name" value="Alcohol_dehydrogenase_Fe"/>
</dbReference>
<dbReference type="AlphaFoldDB" id="A0A2K8UAV3"/>
<proteinExistence type="inferred from homology"/>
<dbReference type="FunFam" id="1.20.1090.10:FF:000001">
    <property type="entry name" value="Aldehyde-alcohol dehydrogenase"/>
    <property type="match status" value="1"/>
</dbReference>
<gene>
    <name evidence="6" type="ORF">THSYN_18115</name>
</gene>
<comment type="similarity">
    <text evidence="2">Belongs to the iron-containing alcohol dehydrogenase family.</text>
</comment>
<dbReference type="Proteomes" id="UP000232638">
    <property type="component" value="Chromosome"/>
</dbReference>
<dbReference type="KEGG" id="tsy:THSYN_18115"/>
<organism evidence="6 7">
    <name type="scientific">Candidatus Thiodictyon syntrophicum</name>
    <dbReference type="NCBI Taxonomy" id="1166950"/>
    <lineage>
        <taxon>Bacteria</taxon>
        <taxon>Pseudomonadati</taxon>
        <taxon>Pseudomonadota</taxon>
        <taxon>Gammaproteobacteria</taxon>
        <taxon>Chromatiales</taxon>
        <taxon>Chromatiaceae</taxon>
        <taxon>Thiodictyon</taxon>
    </lineage>
</organism>
<evidence type="ECO:0000259" key="5">
    <source>
        <dbReference type="Pfam" id="PF25137"/>
    </source>
</evidence>
<dbReference type="PANTHER" id="PTHR11496:SF102">
    <property type="entry name" value="ALCOHOL DEHYDROGENASE 4"/>
    <property type="match status" value="1"/>
</dbReference>
<dbReference type="CDD" id="cd08189">
    <property type="entry name" value="Fe-ADH-like"/>
    <property type="match status" value="1"/>
</dbReference>